<reference evidence="7 8" key="1">
    <citation type="journal article" date="2016" name="Nat. Commun.">
        <title>Thousands of microbial genomes shed light on interconnected biogeochemical processes in an aquifer system.</title>
        <authorList>
            <person name="Anantharaman K."/>
            <person name="Brown C.T."/>
            <person name="Hug L.A."/>
            <person name="Sharon I."/>
            <person name="Castelle C.J."/>
            <person name="Probst A.J."/>
            <person name="Thomas B.C."/>
            <person name="Singh A."/>
            <person name="Wilkins M.J."/>
            <person name="Karaoz U."/>
            <person name="Brodie E.L."/>
            <person name="Williams K.H."/>
            <person name="Hubbard S.S."/>
            <person name="Banfield J.F."/>
        </authorList>
    </citation>
    <scope>NUCLEOTIDE SEQUENCE [LARGE SCALE GENOMIC DNA]</scope>
</reference>
<evidence type="ECO:0000259" key="6">
    <source>
        <dbReference type="Pfam" id="PF00408"/>
    </source>
</evidence>
<dbReference type="Proteomes" id="UP000178615">
    <property type="component" value="Unassembled WGS sequence"/>
</dbReference>
<evidence type="ECO:0000313" key="8">
    <source>
        <dbReference type="Proteomes" id="UP000178615"/>
    </source>
</evidence>
<keyword evidence="4" id="KW-0460">Magnesium</keyword>
<feature type="domain" description="Alpha-D-phosphohexomutase C-terminal" evidence="6">
    <location>
        <begin position="23"/>
        <end position="95"/>
    </location>
</feature>
<dbReference type="InterPro" id="IPR036900">
    <property type="entry name" value="A-D-PHexomutase_C_sf"/>
</dbReference>
<dbReference type="SUPFAM" id="SSF55957">
    <property type="entry name" value="Phosphoglucomutase, C-terminal domain"/>
    <property type="match status" value="1"/>
</dbReference>
<dbReference type="AlphaFoldDB" id="A0A1F4UKY2"/>
<protein>
    <recommendedName>
        <fullName evidence="6">Alpha-D-phosphohexomutase C-terminal domain-containing protein</fullName>
    </recommendedName>
</protein>
<dbReference type="InterPro" id="IPR005843">
    <property type="entry name" value="A-D-PHexomutase_C"/>
</dbReference>
<dbReference type="Gene3D" id="3.30.310.50">
    <property type="entry name" value="Alpha-D-phosphohexomutase, C-terminal domain"/>
    <property type="match status" value="1"/>
</dbReference>
<dbReference type="PANTHER" id="PTHR43771">
    <property type="entry name" value="PHOSPHOMANNOMUTASE"/>
    <property type="match status" value="1"/>
</dbReference>
<proteinExistence type="predicted"/>
<evidence type="ECO:0000313" key="7">
    <source>
        <dbReference type="EMBL" id="OGC45566.1"/>
    </source>
</evidence>
<dbReference type="Pfam" id="PF00408">
    <property type="entry name" value="PGM_PMM_IV"/>
    <property type="match status" value="1"/>
</dbReference>
<dbReference type="EMBL" id="MEUV01000027">
    <property type="protein sequence ID" value="OGC45566.1"/>
    <property type="molecule type" value="Genomic_DNA"/>
</dbReference>
<organism evidence="7 8">
    <name type="scientific">candidate division WWE3 bacterium RBG_19FT_COMBO_34_6</name>
    <dbReference type="NCBI Taxonomy" id="1802612"/>
    <lineage>
        <taxon>Bacteria</taxon>
        <taxon>Katanobacteria</taxon>
    </lineage>
</organism>
<comment type="caution">
    <text evidence="7">The sequence shown here is derived from an EMBL/GenBank/DDBJ whole genome shotgun (WGS) entry which is preliminary data.</text>
</comment>
<keyword evidence="5" id="KW-0413">Isomerase</keyword>
<dbReference type="GO" id="GO:0046872">
    <property type="term" value="F:metal ion binding"/>
    <property type="evidence" value="ECO:0007669"/>
    <property type="project" value="UniProtKB-KW"/>
</dbReference>
<keyword evidence="2" id="KW-0597">Phosphoprotein</keyword>
<name>A0A1F4UKY2_UNCKA</name>
<dbReference type="PANTHER" id="PTHR43771:SF2">
    <property type="entry name" value="PHOSPHOMANNOMUTASE_PHOSPHOGLUCOMUTASE"/>
    <property type="match status" value="1"/>
</dbReference>
<gene>
    <name evidence="7" type="ORF">A2V49_01035</name>
</gene>
<keyword evidence="3" id="KW-0479">Metal-binding</keyword>
<accession>A0A1F4UKY2</accession>
<evidence type="ECO:0000256" key="1">
    <source>
        <dbReference type="ARBA" id="ARBA00001946"/>
    </source>
</evidence>
<evidence type="ECO:0000256" key="2">
    <source>
        <dbReference type="ARBA" id="ARBA00022553"/>
    </source>
</evidence>
<evidence type="ECO:0000256" key="5">
    <source>
        <dbReference type="ARBA" id="ARBA00023235"/>
    </source>
</evidence>
<evidence type="ECO:0000256" key="4">
    <source>
        <dbReference type="ARBA" id="ARBA00022842"/>
    </source>
</evidence>
<comment type="cofactor">
    <cofactor evidence="1">
        <name>Mg(2+)</name>
        <dbReference type="ChEBI" id="CHEBI:18420"/>
    </cofactor>
</comment>
<dbReference type="GO" id="GO:0016868">
    <property type="term" value="F:intramolecular phosphotransferase activity"/>
    <property type="evidence" value="ECO:0007669"/>
    <property type="project" value="InterPro"/>
</dbReference>
<sequence>MDESNKPLSVLLSKYPNRVSTNEIKIECPDELKFKVINILKIYVMNFVDYKKIIDLDGIRVQVTDTGWFLIRASNTSSYLSLRAEGADSDELDKLIGIIKNALASIDIVKLKIDF</sequence>
<evidence type="ECO:0000256" key="3">
    <source>
        <dbReference type="ARBA" id="ARBA00022723"/>
    </source>
</evidence>